<dbReference type="InterPro" id="IPR001299">
    <property type="entry name" value="Ependymin"/>
</dbReference>
<organism evidence="2 3">
    <name type="scientific">Littorina saxatilis</name>
    <dbReference type="NCBI Taxonomy" id="31220"/>
    <lineage>
        <taxon>Eukaryota</taxon>
        <taxon>Metazoa</taxon>
        <taxon>Spiralia</taxon>
        <taxon>Lophotrochozoa</taxon>
        <taxon>Mollusca</taxon>
        <taxon>Gastropoda</taxon>
        <taxon>Caenogastropoda</taxon>
        <taxon>Littorinimorpha</taxon>
        <taxon>Littorinoidea</taxon>
        <taxon>Littorinidae</taxon>
        <taxon>Littorina</taxon>
    </lineage>
</organism>
<keyword evidence="3" id="KW-1185">Reference proteome</keyword>
<accession>A0AAN9AZ76</accession>
<dbReference type="EMBL" id="JBAMIC010000014">
    <property type="protein sequence ID" value="KAK7095774.1"/>
    <property type="molecule type" value="Genomic_DNA"/>
</dbReference>
<dbReference type="PANTHER" id="PTHR10697:SF1">
    <property type="entry name" value="MAMMALIAN EPENDYMIN-RELATED PROTEIN 1"/>
    <property type="match status" value="1"/>
</dbReference>
<name>A0AAN9AZ76_9CAEN</name>
<proteinExistence type="predicted"/>
<dbReference type="GO" id="GO:0005509">
    <property type="term" value="F:calcium ion binding"/>
    <property type="evidence" value="ECO:0007669"/>
    <property type="project" value="InterPro"/>
</dbReference>
<dbReference type="GO" id="GO:0007160">
    <property type="term" value="P:cell-matrix adhesion"/>
    <property type="evidence" value="ECO:0007669"/>
    <property type="project" value="InterPro"/>
</dbReference>
<feature type="signal peptide" evidence="1">
    <location>
        <begin position="1"/>
        <end position="20"/>
    </location>
</feature>
<evidence type="ECO:0000313" key="2">
    <source>
        <dbReference type="EMBL" id="KAK7095774.1"/>
    </source>
</evidence>
<gene>
    <name evidence="2" type="ORF">V1264_005140</name>
</gene>
<reference evidence="2 3" key="1">
    <citation type="submission" date="2024-02" db="EMBL/GenBank/DDBJ databases">
        <title>Chromosome-scale genome assembly of the rough periwinkle Littorina saxatilis.</title>
        <authorList>
            <person name="De Jode A."/>
            <person name="Faria R."/>
            <person name="Formenti G."/>
            <person name="Sims Y."/>
            <person name="Smith T.P."/>
            <person name="Tracey A."/>
            <person name="Wood J.M.D."/>
            <person name="Zagrodzka Z.B."/>
            <person name="Johannesson K."/>
            <person name="Butlin R.K."/>
            <person name="Leder E.H."/>
        </authorList>
    </citation>
    <scope>NUCLEOTIDE SEQUENCE [LARGE SCALE GENOMIC DNA]</scope>
    <source>
        <strain evidence="2">Snail1</strain>
        <tissue evidence="2">Muscle</tissue>
    </source>
</reference>
<evidence type="ECO:0000313" key="3">
    <source>
        <dbReference type="Proteomes" id="UP001374579"/>
    </source>
</evidence>
<dbReference type="GO" id="GO:0005576">
    <property type="term" value="C:extracellular region"/>
    <property type="evidence" value="ECO:0007669"/>
    <property type="project" value="InterPro"/>
</dbReference>
<dbReference type="PANTHER" id="PTHR10697">
    <property type="entry name" value="MAMMALIAN EPENDYMIN-RELATED PROTEIN 1"/>
    <property type="match status" value="1"/>
</dbReference>
<keyword evidence="1" id="KW-0732">Signal</keyword>
<sequence>MDTMNLLALLALVCIGMSSGQSGFGCCTPKVWNSDVRTLRVYVDASGSMKRQSMWQKVNYDANNKRVSVRTYRADDKDVFLRQVLDYARGERYVIEGDRHQKCVRHPLTRPFNGACVPGNTTSVYFARVGDTTRASSPGFWENTAYFEQNDVSGYVTVTMVDCAMVVEAAFGELGRDSVSHNIQYMNQTLHALEPGAFEIPDNCVNDPMEVREDPWQHFSVLGKLI</sequence>
<protein>
    <submittedName>
        <fullName evidence="2">Uncharacterized protein</fullName>
    </submittedName>
</protein>
<evidence type="ECO:0000256" key="1">
    <source>
        <dbReference type="SAM" id="SignalP"/>
    </source>
</evidence>
<dbReference type="Pfam" id="PF00811">
    <property type="entry name" value="Ependymin"/>
    <property type="match status" value="1"/>
</dbReference>
<feature type="chain" id="PRO_5042848793" evidence="1">
    <location>
        <begin position="21"/>
        <end position="226"/>
    </location>
</feature>
<comment type="caution">
    <text evidence="2">The sequence shown here is derived from an EMBL/GenBank/DDBJ whole genome shotgun (WGS) entry which is preliminary data.</text>
</comment>
<dbReference type="GO" id="GO:0005764">
    <property type="term" value="C:lysosome"/>
    <property type="evidence" value="ECO:0007669"/>
    <property type="project" value="TreeGrafter"/>
</dbReference>
<dbReference type="Proteomes" id="UP001374579">
    <property type="component" value="Unassembled WGS sequence"/>
</dbReference>
<dbReference type="AlphaFoldDB" id="A0AAN9AZ76"/>